<keyword evidence="2" id="KW-0472">Membrane</keyword>
<name>A0A918URG8_9ACTN</name>
<feature type="transmembrane region" description="Helical" evidence="2">
    <location>
        <begin position="93"/>
        <end position="110"/>
    </location>
</feature>
<feature type="compositionally biased region" description="Basic and acidic residues" evidence="1">
    <location>
        <begin position="153"/>
        <end position="162"/>
    </location>
</feature>
<sequence length="162" mass="16824">MTTQATRTTAAKATTAPAAAAQRGAALLRASIALQTLAILFQAVSAGLLLSSSHGELLHDVGARVMYGASMLYLLAAVLAWRPGGGSPRPIGYAFGFLVLASVQVVLGIAHVPSVHVPLGVLMFGLSVLALAHRHAGPARGWQDSVMPPMSSREGEQEYVKE</sequence>
<feature type="region of interest" description="Disordered" evidence="1">
    <location>
        <begin position="139"/>
        <end position="162"/>
    </location>
</feature>
<dbReference type="Proteomes" id="UP000622166">
    <property type="component" value="Unassembled WGS sequence"/>
</dbReference>
<accession>A0A918URG8</accession>
<evidence type="ECO:0000313" key="3">
    <source>
        <dbReference type="EMBL" id="GGZ28988.1"/>
    </source>
</evidence>
<proteinExistence type="predicted"/>
<dbReference type="RefSeq" id="WP_229859520.1">
    <property type="nucleotide sequence ID" value="NZ_BMVW01000014.1"/>
</dbReference>
<evidence type="ECO:0000313" key="4">
    <source>
        <dbReference type="Proteomes" id="UP000622166"/>
    </source>
</evidence>
<comment type="caution">
    <text evidence="3">The sequence shown here is derived from an EMBL/GenBank/DDBJ whole genome shotgun (WGS) entry which is preliminary data.</text>
</comment>
<gene>
    <name evidence="3" type="ORF">GCM10010365_56520</name>
</gene>
<organism evidence="3 4">
    <name type="scientific">Streptomyces poonensis</name>
    <dbReference type="NCBI Taxonomy" id="68255"/>
    <lineage>
        <taxon>Bacteria</taxon>
        <taxon>Bacillati</taxon>
        <taxon>Actinomycetota</taxon>
        <taxon>Actinomycetes</taxon>
        <taxon>Kitasatosporales</taxon>
        <taxon>Streptomycetaceae</taxon>
        <taxon>Streptomyces</taxon>
    </lineage>
</organism>
<feature type="transmembrane region" description="Helical" evidence="2">
    <location>
        <begin position="32"/>
        <end position="50"/>
    </location>
</feature>
<evidence type="ECO:0000256" key="1">
    <source>
        <dbReference type="SAM" id="MobiDB-lite"/>
    </source>
</evidence>
<feature type="transmembrane region" description="Helical" evidence="2">
    <location>
        <begin position="62"/>
        <end position="81"/>
    </location>
</feature>
<dbReference type="AlphaFoldDB" id="A0A918URG8"/>
<keyword evidence="2" id="KW-1133">Transmembrane helix</keyword>
<keyword evidence="4" id="KW-1185">Reference proteome</keyword>
<protein>
    <submittedName>
        <fullName evidence="3">Uncharacterized protein</fullName>
    </submittedName>
</protein>
<reference evidence="3" key="2">
    <citation type="submission" date="2020-09" db="EMBL/GenBank/DDBJ databases">
        <authorList>
            <person name="Sun Q."/>
            <person name="Ohkuma M."/>
        </authorList>
    </citation>
    <scope>NUCLEOTIDE SEQUENCE</scope>
    <source>
        <strain evidence="3">JCM 4815</strain>
    </source>
</reference>
<evidence type="ECO:0000256" key="2">
    <source>
        <dbReference type="SAM" id="Phobius"/>
    </source>
</evidence>
<feature type="transmembrane region" description="Helical" evidence="2">
    <location>
        <begin position="116"/>
        <end position="132"/>
    </location>
</feature>
<keyword evidence="2" id="KW-0812">Transmembrane</keyword>
<dbReference type="EMBL" id="BMVW01000014">
    <property type="protein sequence ID" value="GGZ28988.1"/>
    <property type="molecule type" value="Genomic_DNA"/>
</dbReference>
<reference evidence="3" key="1">
    <citation type="journal article" date="2014" name="Int. J. Syst. Evol. Microbiol.">
        <title>Complete genome sequence of Corynebacterium casei LMG S-19264T (=DSM 44701T), isolated from a smear-ripened cheese.</title>
        <authorList>
            <consortium name="US DOE Joint Genome Institute (JGI-PGF)"/>
            <person name="Walter F."/>
            <person name="Albersmeier A."/>
            <person name="Kalinowski J."/>
            <person name="Ruckert C."/>
        </authorList>
    </citation>
    <scope>NUCLEOTIDE SEQUENCE</scope>
    <source>
        <strain evidence="3">JCM 4815</strain>
    </source>
</reference>